<evidence type="ECO:0000313" key="3">
    <source>
        <dbReference type="WBParaSite" id="SCUD_0002108701-mRNA-1"/>
    </source>
</evidence>
<protein>
    <submittedName>
        <fullName evidence="3">Reverse transcriptase domain-containing protein</fullName>
    </submittedName>
</protein>
<dbReference type="WBParaSite" id="SCUD_0002108701-mRNA-1">
    <property type="protein sequence ID" value="SCUD_0002108701-mRNA-1"/>
    <property type="gene ID" value="SCUD_0002108701"/>
</dbReference>
<organism evidence="3">
    <name type="scientific">Schistosoma curassoni</name>
    <dbReference type="NCBI Taxonomy" id="6186"/>
    <lineage>
        <taxon>Eukaryota</taxon>
        <taxon>Metazoa</taxon>
        <taxon>Spiralia</taxon>
        <taxon>Lophotrochozoa</taxon>
        <taxon>Platyhelminthes</taxon>
        <taxon>Trematoda</taxon>
        <taxon>Digenea</taxon>
        <taxon>Strigeidida</taxon>
        <taxon>Schistosomatoidea</taxon>
        <taxon>Schistosomatidae</taxon>
        <taxon>Schistosoma</taxon>
    </lineage>
</organism>
<dbReference type="Proteomes" id="UP000279833">
    <property type="component" value="Unassembled WGS sequence"/>
</dbReference>
<keyword evidence="2" id="KW-1185">Reference proteome</keyword>
<sequence>MKDPVDAQHLDQQANVRKNRSCTGLIATLSIIVEQSTEFISSLYINFIDYEKAYDRVDWETLRRRLRHYGVPEKIFNITWNYYDGLNC</sequence>
<reference evidence="3" key="1">
    <citation type="submission" date="2016-06" db="UniProtKB">
        <authorList>
            <consortium name="WormBaseParasite"/>
        </authorList>
    </citation>
    <scope>IDENTIFICATION</scope>
</reference>
<accession>A0A183L185</accession>
<name>A0A183L185_9TREM</name>
<evidence type="ECO:0000313" key="1">
    <source>
        <dbReference type="EMBL" id="VDP74281.1"/>
    </source>
</evidence>
<gene>
    <name evidence="1" type="ORF">SCUD_LOCUS21084</name>
</gene>
<dbReference type="EMBL" id="UZAK01045736">
    <property type="protein sequence ID" value="VDP74281.1"/>
    <property type="molecule type" value="Genomic_DNA"/>
</dbReference>
<reference evidence="1 2" key="2">
    <citation type="submission" date="2018-11" db="EMBL/GenBank/DDBJ databases">
        <authorList>
            <consortium name="Pathogen Informatics"/>
        </authorList>
    </citation>
    <scope>NUCLEOTIDE SEQUENCE [LARGE SCALE GENOMIC DNA]</scope>
    <source>
        <strain evidence="1">Dakar</strain>
        <strain evidence="2">Dakar, Senegal</strain>
    </source>
</reference>
<dbReference type="AlphaFoldDB" id="A0A183L185"/>
<evidence type="ECO:0000313" key="2">
    <source>
        <dbReference type="Proteomes" id="UP000279833"/>
    </source>
</evidence>
<proteinExistence type="predicted"/>